<evidence type="ECO:0000256" key="2">
    <source>
        <dbReference type="ARBA" id="ARBA00022598"/>
    </source>
</evidence>
<dbReference type="GO" id="GO:0016878">
    <property type="term" value="F:acid-thiol ligase activity"/>
    <property type="evidence" value="ECO:0007669"/>
    <property type="project" value="UniProtKB-ARBA"/>
</dbReference>
<sequence length="543" mass="59285">MTRPSHVDDFCARNLPPREWWPEFRFDRPELQFSERMNCAYELLDKWVAQGHGDRPCLIGSEVRWTYVELLAQANRIANVLTQDLGLVPGNRVLLRGANSPMLAACWLGVVKAGGVAVGSMPLLRAKELTQIVNKAEISHVLCDERLADEVRNAQPQCPTLRRVVFFHSDAADGLEARAAAKSPQFANVDTAADEVCMMAFTSGTTGTPKGAVQFHRDVMAACWCWPRHHLQATRDDLFIGSPPLAFTFGLGGLLLFPLSIGASSVLLEKATPDVLPAAIEKYKGTVCFTSPTAYRAMSAAVKNHDISSLRKCVSAGEALPAATRKLWKDASGIEMIDGIGSTEMLHIFISHTDTDARSGATGKVVPGYTAAILDDDLKPLPAGKIGRLAIKGPTGCRYLGDDRQQQYVQGGWNLTGDAYLVDEDGWFVYQARTDDMIVSGGYNIAGPEVESVLLAHPAVAECGVIGAPDEERGQVVKAYIVLRPGFTGNDEMCKTLQDYVKQTIAPYKYPRKIEFRESLPRTETGKLQRFRLRAEASSGGQA</sequence>
<dbReference type="GO" id="GO:0016405">
    <property type="term" value="F:CoA-ligase activity"/>
    <property type="evidence" value="ECO:0007669"/>
    <property type="project" value="UniProtKB-ARBA"/>
</dbReference>
<feature type="domain" description="AMP-dependent synthetase/ligase" evidence="5">
    <location>
        <begin position="47"/>
        <end position="395"/>
    </location>
</feature>
<dbReference type="Gene3D" id="3.40.50.12780">
    <property type="entry name" value="N-terminal domain of ligase-like"/>
    <property type="match status" value="1"/>
</dbReference>
<dbReference type="InterPro" id="IPR020845">
    <property type="entry name" value="AMP-binding_CS"/>
</dbReference>
<evidence type="ECO:0000313" key="7">
    <source>
        <dbReference type="EMBL" id="RQP26038.1"/>
    </source>
</evidence>
<keyword evidence="8" id="KW-1185">Reference proteome</keyword>
<dbReference type="FunFam" id="3.30.300.30:FF:000005">
    <property type="entry name" value="Acyl-coenzyme A synthetase ACSM5, mitochondrial"/>
    <property type="match status" value="1"/>
</dbReference>
<gene>
    <name evidence="7" type="ORF">DZC73_03030</name>
</gene>
<organism evidence="7 8">
    <name type="scientific">Piscinibacter terrae</name>
    <dbReference type="NCBI Taxonomy" id="2496871"/>
    <lineage>
        <taxon>Bacteria</taxon>
        <taxon>Pseudomonadati</taxon>
        <taxon>Pseudomonadota</taxon>
        <taxon>Betaproteobacteria</taxon>
        <taxon>Burkholderiales</taxon>
        <taxon>Sphaerotilaceae</taxon>
        <taxon>Piscinibacter</taxon>
    </lineage>
</organism>
<dbReference type="InterPro" id="IPR000873">
    <property type="entry name" value="AMP-dep_synth/lig_dom"/>
</dbReference>
<dbReference type="AlphaFoldDB" id="A0A3N7HUL4"/>
<dbReference type="EMBL" id="QUSW01000001">
    <property type="protein sequence ID" value="RQP26038.1"/>
    <property type="molecule type" value="Genomic_DNA"/>
</dbReference>
<dbReference type="Pfam" id="PF13193">
    <property type="entry name" value="AMP-binding_C"/>
    <property type="match status" value="1"/>
</dbReference>
<keyword evidence="3" id="KW-0547">Nucleotide-binding</keyword>
<comment type="similarity">
    <text evidence="1">Belongs to the ATP-dependent AMP-binding enzyme family.</text>
</comment>
<evidence type="ECO:0000256" key="4">
    <source>
        <dbReference type="ARBA" id="ARBA00022840"/>
    </source>
</evidence>
<dbReference type="InterPro" id="IPR042099">
    <property type="entry name" value="ANL_N_sf"/>
</dbReference>
<dbReference type="PROSITE" id="PS00455">
    <property type="entry name" value="AMP_BINDING"/>
    <property type="match status" value="1"/>
</dbReference>
<keyword evidence="2 7" id="KW-0436">Ligase</keyword>
<protein>
    <submittedName>
        <fullName evidence="7">2-aminobenzoate-CoA ligase</fullName>
    </submittedName>
</protein>
<feature type="domain" description="AMP-binding enzyme C-terminal" evidence="6">
    <location>
        <begin position="449"/>
        <end position="527"/>
    </location>
</feature>
<evidence type="ECO:0000256" key="3">
    <source>
        <dbReference type="ARBA" id="ARBA00022741"/>
    </source>
</evidence>
<dbReference type="InterPro" id="IPR025110">
    <property type="entry name" value="AMP-bd_C"/>
</dbReference>
<proteinExistence type="inferred from homology"/>
<dbReference type="SUPFAM" id="SSF56801">
    <property type="entry name" value="Acetyl-CoA synthetase-like"/>
    <property type="match status" value="1"/>
</dbReference>
<evidence type="ECO:0000259" key="5">
    <source>
        <dbReference type="Pfam" id="PF00501"/>
    </source>
</evidence>
<reference evidence="7 8" key="1">
    <citation type="submission" date="2018-08" db="EMBL/GenBank/DDBJ databases">
        <authorList>
            <person name="Khan S.A."/>
            <person name="Jeon C.O."/>
            <person name="Chun B.H."/>
            <person name="Jeong S.E."/>
        </authorList>
    </citation>
    <scope>NUCLEOTIDE SEQUENCE [LARGE SCALE GENOMIC DNA]</scope>
    <source>
        <strain evidence="7 8">S-16</strain>
    </source>
</reference>
<name>A0A3N7HUL4_9BURK</name>
<dbReference type="OrthoDB" id="9766486at2"/>
<evidence type="ECO:0000259" key="6">
    <source>
        <dbReference type="Pfam" id="PF13193"/>
    </source>
</evidence>
<dbReference type="Proteomes" id="UP000267464">
    <property type="component" value="Unassembled WGS sequence"/>
</dbReference>
<evidence type="ECO:0000313" key="8">
    <source>
        <dbReference type="Proteomes" id="UP000267464"/>
    </source>
</evidence>
<accession>A0A3N7HUL4</accession>
<dbReference type="RefSeq" id="WP_124538708.1">
    <property type="nucleotide sequence ID" value="NZ_QUSW01000001.1"/>
</dbReference>
<dbReference type="PANTHER" id="PTHR43352">
    <property type="entry name" value="ACETYL-COA SYNTHETASE"/>
    <property type="match status" value="1"/>
</dbReference>
<dbReference type="Pfam" id="PF00501">
    <property type="entry name" value="AMP-binding"/>
    <property type="match status" value="1"/>
</dbReference>
<evidence type="ECO:0000256" key="1">
    <source>
        <dbReference type="ARBA" id="ARBA00006432"/>
    </source>
</evidence>
<dbReference type="PANTHER" id="PTHR43352:SF1">
    <property type="entry name" value="ANTHRANILATE--COA LIGASE"/>
    <property type="match status" value="1"/>
</dbReference>
<dbReference type="InterPro" id="IPR045851">
    <property type="entry name" value="AMP-bd_C_sf"/>
</dbReference>
<comment type="caution">
    <text evidence="7">The sequence shown here is derived from an EMBL/GenBank/DDBJ whole genome shotgun (WGS) entry which is preliminary data.</text>
</comment>
<reference evidence="7 8" key="2">
    <citation type="submission" date="2018-12" db="EMBL/GenBank/DDBJ databases">
        <title>Rhizobacter gummiphilus sp. nov., a rubber-degrading bacterium isolated from the soil of a botanical garden in Japan.</title>
        <authorList>
            <person name="Shunsuke S.S."/>
        </authorList>
    </citation>
    <scope>NUCLEOTIDE SEQUENCE [LARGE SCALE GENOMIC DNA]</scope>
    <source>
        <strain evidence="7 8">S-16</strain>
    </source>
</reference>
<keyword evidence="4" id="KW-0067">ATP-binding</keyword>
<dbReference type="GO" id="GO:0005524">
    <property type="term" value="F:ATP binding"/>
    <property type="evidence" value="ECO:0007669"/>
    <property type="project" value="UniProtKB-KW"/>
</dbReference>
<dbReference type="Gene3D" id="3.30.300.30">
    <property type="match status" value="1"/>
</dbReference>
<dbReference type="GO" id="GO:0044550">
    <property type="term" value="P:secondary metabolite biosynthetic process"/>
    <property type="evidence" value="ECO:0007669"/>
    <property type="project" value="TreeGrafter"/>
</dbReference>